<dbReference type="GO" id="GO:0045040">
    <property type="term" value="P:protein insertion into mitochondrial outer membrane"/>
    <property type="evidence" value="ECO:0007669"/>
    <property type="project" value="InterPro"/>
</dbReference>
<evidence type="ECO:0000256" key="3">
    <source>
        <dbReference type="ARBA" id="ARBA00005792"/>
    </source>
</evidence>
<dbReference type="InterPro" id="IPR011990">
    <property type="entry name" value="TPR-like_helical_dom_sf"/>
</dbReference>
<keyword evidence="8" id="KW-1133">Transmembrane helix</keyword>
<name>A0A150H388_GONPE</name>
<dbReference type="SUPFAM" id="SSF48452">
    <property type="entry name" value="TPR-like"/>
    <property type="match status" value="1"/>
</dbReference>
<dbReference type="GO" id="GO:0005742">
    <property type="term" value="C:mitochondrial outer membrane translocase complex"/>
    <property type="evidence" value="ECO:0007669"/>
    <property type="project" value="InterPro"/>
</dbReference>
<evidence type="ECO:0000256" key="10">
    <source>
        <dbReference type="ARBA" id="ARBA00023136"/>
    </source>
</evidence>
<keyword evidence="9" id="KW-0496">Mitochondrion</keyword>
<evidence type="ECO:0000256" key="6">
    <source>
        <dbReference type="ARBA" id="ARBA00022787"/>
    </source>
</evidence>
<evidence type="ECO:0000313" key="12">
    <source>
        <dbReference type="Proteomes" id="UP000075714"/>
    </source>
</evidence>
<protein>
    <recommendedName>
        <fullName evidence="13">Tetratricopeptide repeat protein</fullName>
    </recommendedName>
</protein>
<comment type="subcellular location">
    <subcellularLocation>
        <location evidence="2">Mitochondrion outer membrane</location>
        <topology evidence="2">Single-pass membrane protein</topology>
    </subcellularLocation>
</comment>
<dbReference type="OrthoDB" id="1056333at2759"/>
<evidence type="ECO:0000256" key="7">
    <source>
        <dbReference type="ARBA" id="ARBA00022927"/>
    </source>
</evidence>
<dbReference type="Pfam" id="PF06552">
    <property type="entry name" value="TOM20_plant"/>
    <property type="match status" value="1"/>
</dbReference>
<dbReference type="PANTHER" id="PTHR32409:SF3">
    <property type="entry name" value="MITOCHONDRIAL IMPORT RECEPTOR SUBUNIT TOM20-1-RELATED"/>
    <property type="match status" value="1"/>
</dbReference>
<evidence type="ECO:0000256" key="2">
    <source>
        <dbReference type="ARBA" id="ARBA00004572"/>
    </source>
</evidence>
<evidence type="ECO:0000256" key="1">
    <source>
        <dbReference type="ARBA" id="ARBA00003450"/>
    </source>
</evidence>
<comment type="similarity">
    <text evidence="3">Belongs to the Tom20 family.</text>
</comment>
<evidence type="ECO:0000256" key="5">
    <source>
        <dbReference type="ARBA" id="ARBA00022692"/>
    </source>
</evidence>
<evidence type="ECO:0000256" key="4">
    <source>
        <dbReference type="ARBA" id="ARBA00022448"/>
    </source>
</evidence>
<evidence type="ECO:0000313" key="11">
    <source>
        <dbReference type="EMBL" id="KXZ56494.1"/>
    </source>
</evidence>
<evidence type="ECO:0008006" key="13">
    <source>
        <dbReference type="Google" id="ProtNLM"/>
    </source>
</evidence>
<dbReference type="InterPro" id="IPR010547">
    <property type="entry name" value="TOM20_imprt_rcpt"/>
</dbReference>
<keyword evidence="4" id="KW-0813">Transport</keyword>
<comment type="function">
    <text evidence="1">Central component of the receptor complex responsible for the recognition and translocation of cytosolically synthesized mitochondrial preproteins. Together with TOM22 functions as the transit peptide receptor at the surface of the mitochondrion outer membrane and facilitates the movement of preproteins into the translocation pore.</text>
</comment>
<dbReference type="Gene3D" id="1.25.40.10">
    <property type="entry name" value="Tetratricopeptide repeat domain"/>
    <property type="match status" value="1"/>
</dbReference>
<keyword evidence="12" id="KW-1185">Reference proteome</keyword>
<dbReference type="EMBL" id="LSYV01000002">
    <property type="protein sequence ID" value="KXZ56494.1"/>
    <property type="molecule type" value="Genomic_DNA"/>
</dbReference>
<keyword evidence="5" id="KW-0812">Transmembrane</keyword>
<keyword evidence="10" id="KW-0472">Membrane</keyword>
<keyword evidence="6" id="KW-1000">Mitochondrion outer membrane</keyword>
<sequence length="108" mass="11919">MQALIRWGGALLELAHLRPAEEAVELIEEAIARLRQAADIDAGDTDVHWRLGNAHTSLGLLTANQPAAMESFAEATRLFRRCLEQAPFYYKAKRSYIAGNGLRVLLGS</sequence>
<keyword evidence="7" id="KW-0653">Protein transport</keyword>
<dbReference type="STRING" id="33097.A0A150H388"/>
<evidence type="ECO:0000256" key="8">
    <source>
        <dbReference type="ARBA" id="ARBA00022989"/>
    </source>
</evidence>
<dbReference type="Proteomes" id="UP000075714">
    <property type="component" value="Unassembled WGS sequence"/>
</dbReference>
<evidence type="ECO:0000256" key="9">
    <source>
        <dbReference type="ARBA" id="ARBA00023128"/>
    </source>
</evidence>
<accession>A0A150H388</accession>
<dbReference type="AlphaFoldDB" id="A0A150H388"/>
<gene>
    <name evidence="11" type="ORF">GPECTOR_1g442</name>
</gene>
<proteinExistence type="inferred from homology"/>
<reference evidence="12" key="1">
    <citation type="journal article" date="2016" name="Nat. Commun.">
        <title>The Gonium pectorale genome demonstrates co-option of cell cycle regulation during the evolution of multicellularity.</title>
        <authorList>
            <person name="Hanschen E.R."/>
            <person name="Marriage T.N."/>
            <person name="Ferris P.J."/>
            <person name="Hamaji T."/>
            <person name="Toyoda A."/>
            <person name="Fujiyama A."/>
            <person name="Neme R."/>
            <person name="Noguchi H."/>
            <person name="Minakuchi Y."/>
            <person name="Suzuki M."/>
            <person name="Kawai-Toyooka H."/>
            <person name="Smith D.R."/>
            <person name="Sparks H."/>
            <person name="Anderson J."/>
            <person name="Bakaric R."/>
            <person name="Luria V."/>
            <person name="Karger A."/>
            <person name="Kirschner M.W."/>
            <person name="Durand P.M."/>
            <person name="Michod R.E."/>
            <person name="Nozaki H."/>
            <person name="Olson B.J."/>
        </authorList>
    </citation>
    <scope>NUCLEOTIDE SEQUENCE [LARGE SCALE GENOMIC DNA]</scope>
    <source>
        <strain evidence="12">NIES-2863</strain>
    </source>
</reference>
<dbReference type="GO" id="GO:0015031">
    <property type="term" value="P:protein transport"/>
    <property type="evidence" value="ECO:0007669"/>
    <property type="project" value="UniProtKB-KW"/>
</dbReference>
<organism evidence="11 12">
    <name type="scientific">Gonium pectorale</name>
    <name type="common">Green alga</name>
    <dbReference type="NCBI Taxonomy" id="33097"/>
    <lineage>
        <taxon>Eukaryota</taxon>
        <taxon>Viridiplantae</taxon>
        <taxon>Chlorophyta</taxon>
        <taxon>core chlorophytes</taxon>
        <taxon>Chlorophyceae</taxon>
        <taxon>CS clade</taxon>
        <taxon>Chlamydomonadales</taxon>
        <taxon>Volvocaceae</taxon>
        <taxon>Gonium</taxon>
    </lineage>
</organism>
<comment type="caution">
    <text evidence="11">The sequence shown here is derived from an EMBL/GenBank/DDBJ whole genome shotgun (WGS) entry which is preliminary data.</text>
</comment>
<dbReference type="PANTHER" id="PTHR32409">
    <property type="entry name" value="MITOCHONDRIAL IMPORT RECEPTOR SUBUNIT TOM20-1-RELATED"/>
    <property type="match status" value="1"/>
</dbReference>